<dbReference type="InterPro" id="IPR058923">
    <property type="entry name" value="RCC1-like_dom"/>
</dbReference>
<feature type="repeat" description="RCC1" evidence="2">
    <location>
        <begin position="167"/>
        <end position="220"/>
    </location>
</feature>
<dbReference type="RefSeq" id="XP_029636146.1">
    <property type="nucleotide sequence ID" value="XM_029780286.2"/>
</dbReference>
<dbReference type="Pfam" id="PF25390">
    <property type="entry name" value="WD40_RLD"/>
    <property type="match status" value="1"/>
</dbReference>
<dbReference type="SUPFAM" id="SSF50985">
    <property type="entry name" value="RCC1/BLIP-II"/>
    <property type="match status" value="1"/>
</dbReference>
<dbReference type="Proteomes" id="UP000515154">
    <property type="component" value="Linkage group LG5"/>
</dbReference>
<feature type="repeat" description="RCC1" evidence="2">
    <location>
        <begin position="1"/>
        <end position="54"/>
    </location>
</feature>
<sequence>MKLFSWGSNSHGQLAQGQSDDLSVPTEIVQNTCLFEDILSITGGGGHSLLVTKNGIVYSSGAIGKEESCQDDKMPNTFLKVSGLSSYKITQVTAGWDFSIALTNEGRVFTWGSNTFGQLGVTGTLKSLLPVEISIKAEDSDSERDRSCMVTHVVAGMRHSMALTISGDVFVWGAGRRGQLGLKNSEKLPTKQEKPKKLNSISGVQSLVAGAFHSGALLKDGSICVWGCNKYGQSTNMEVKC</sequence>
<gene>
    <name evidence="5" type="primary">LOC115211651</name>
</gene>
<accession>A0A6P7SDT9</accession>
<dbReference type="PRINTS" id="PR00633">
    <property type="entry name" value="RCCNDNSATION"/>
</dbReference>
<dbReference type="PANTHER" id="PTHR22872">
    <property type="entry name" value="BTK-BINDING PROTEIN-RELATED"/>
    <property type="match status" value="1"/>
</dbReference>
<dbReference type="AlphaFoldDB" id="A0A6P7SDT9"/>
<evidence type="ECO:0000256" key="2">
    <source>
        <dbReference type="PROSITE-ProRule" id="PRU00235"/>
    </source>
</evidence>
<evidence type="ECO:0000259" key="3">
    <source>
        <dbReference type="Pfam" id="PF25390"/>
    </source>
</evidence>
<reference evidence="5" key="1">
    <citation type="submission" date="2025-08" db="UniProtKB">
        <authorList>
            <consortium name="RefSeq"/>
        </authorList>
    </citation>
    <scope>IDENTIFICATION</scope>
</reference>
<evidence type="ECO:0000256" key="1">
    <source>
        <dbReference type="ARBA" id="ARBA00022737"/>
    </source>
</evidence>
<dbReference type="KEGG" id="osn:115211651"/>
<feature type="repeat" description="RCC1" evidence="2">
    <location>
        <begin position="106"/>
        <end position="166"/>
    </location>
</feature>
<proteinExistence type="predicted"/>
<name>A0A6P7SDT9_9MOLL</name>
<protein>
    <submittedName>
        <fullName evidence="5">Secretion-regulating guanine nucleotide exchange factor-like isoform X1</fullName>
    </submittedName>
</protein>
<dbReference type="InterPro" id="IPR009091">
    <property type="entry name" value="RCC1/BLIP-II"/>
</dbReference>
<dbReference type="Gene3D" id="2.130.10.30">
    <property type="entry name" value="Regulator of chromosome condensation 1/beta-lactamase-inhibitor protein II"/>
    <property type="match status" value="1"/>
</dbReference>
<dbReference type="PROSITE" id="PS00626">
    <property type="entry name" value="RCC1_2"/>
    <property type="match status" value="1"/>
</dbReference>
<organism evidence="4 5">
    <name type="scientific">Octopus sinensis</name>
    <name type="common">East Asian common octopus</name>
    <dbReference type="NCBI Taxonomy" id="2607531"/>
    <lineage>
        <taxon>Eukaryota</taxon>
        <taxon>Metazoa</taxon>
        <taxon>Spiralia</taxon>
        <taxon>Lophotrochozoa</taxon>
        <taxon>Mollusca</taxon>
        <taxon>Cephalopoda</taxon>
        <taxon>Coleoidea</taxon>
        <taxon>Octopodiformes</taxon>
        <taxon>Octopoda</taxon>
        <taxon>Incirrata</taxon>
        <taxon>Octopodidae</taxon>
        <taxon>Octopus</taxon>
    </lineage>
</organism>
<evidence type="ECO:0000313" key="5">
    <source>
        <dbReference type="RefSeq" id="XP_029636146.1"/>
    </source>
</evidence>
<dbReference type="InterPro" id="IPR000408">
    <property type="entry name" value="Reg_chr_condens"/>
</dbReference>
<feature type="domain" description="RCC1-like" evidence="3">
    <location>
        <begin position="2"/>
        <end position="234"/>
    </location>
</feature>
<evidence type="ECO:0000313" key="4">
    <source>
        <dbReference type="Proteomes" id="UP000515154"/>
    </source>
</evidence>
<keyword evidence="1" id="KW-0677">Repeat</keyword>
<dbReference type="InterPro" id="IPR051625">
    <property type="entry name" value="Signaling_Regulatory_Domain"/>
</dbReference>
<keyword evidence="4" id="KW-1185">Reference proteome</keyword>
<dbReference type="PROSITE" id="PS50012">
    <property type="entry name" value="RCC1_3"/>
    <property type="match status" value="3"/>
</dbReference>